<evidence type="ECO:0000313" key="2">
    <source>
        <dbReference type="EMBL" id="SFN33303.1"/>
    </source>
</evidence>
<organism evidence="2 3">
    <name type="scientific">Nitrosospira briensis</name>
    <dbReference type="NCBI Taxonomy" id="35799"/>
    <lineage>
        <taxon>Bacteria</taxon>
        <taxon>Pseudomonadati</taxon>
        <taxon>Pseudomonadota</taxon>
        <taxon>Betaproteobacteria</taxon>
        <taxon>Nitrosomonadales</taxon>
        <taxon>Nitrosomonadaceae</taxon>
        <taxon>Nitrosospira</taxon>
    </lineage>
</organism>
<dbReference type="AlphaFoldDB" id="A0A1I4Y6F5"/>
<gene>
    <name evidence="2" type="ORF">SAMN05216386_0526</name>
</gene>
<protein>
    <recommendedName>
        <fullName evidence="1">eCIS core domain-containing protein</fullName>
    </recommendedName>
</protein>
<evidence type="ECO:0000313" key="3">
    <source>
        <dbReference type="Proteomes" id="UP000183107"/>
    </source>
</evidence>
<dbReference type="Proteomes" id="UP000183107">
    <property type="component" value="Unassembled WGS sequence"/>
</dbReference>
<name>A0A1I4Y6F5_9PROT</name>
<dbReference type="OrthoDB" id="7387101at2"/>
<proteinExistence type="predicted"/>
<dbReference type="Pfam" id="PF13699">
    <property type="entry name" value="eCIS_core"/>
    <property type="match status" value="1"/>
</dbReference>
<reference evidence="3" key="1">
    <citation type="submission" date="2016-10" db="EMBL/GenBank/DDBJ databases">
        <authorList>
            <person name="Varghese N."/>
        </authorList>
    </citation>
    <scope>NUCLEOTIDE SEQUENCE [LARGE SCALE GENOMIC DNA]</scope>
    <source>
        <strain evidence="3">Nsp8</strain>
    </source>
</reference>
<dbReference type="RefSeq" id="WP_074794255.1">
    <property type="nucleotide sequence ID" value="NZ_FOVJ01000001.1"/>
</dbReference>
<dbReference type="InterPro" id="IPR025295">
    <property type="entry name" value="eCIS_core_dom"/>
</dbReference>
<keyword evidence="3" id="KW-1185">Reference proteome</keyword>
<evidence type="ECO:0000259" key="1">
    <source>
        <dbReference type="Pfam" id="PF13699"/>
    </source>
</evidence>
<feature type="domain" description="eCIS core" evidence="1">
    <location>
        <begin position="132"/>
        <end position="208"/>
    </location>
</feature>
<sequence>MNRITAQTQSQTKTDPLPASGILQRKCACGGSHVWGSQCSNCAEKEQSLQREAGSTTKSLNRTIERKLTIGASDEPLEKEADRIADQVTSMPPNALPVGLPLRIQRFTDHGAALLYGAPRSVDRILANSGKPLEAQIRQDMELRFGYDFSQVRVHTGSAAEQSARDVNAVAYTVGNNIVFGSGQFLPSKREGQRLIAHELTHVVQQNNFPVNTKQKNCSAPFSPTSARFSLQRQVSVGEAVRPPAARIQDERPRVLPEQQSMFENLRAFIRSLPVRLRQLVATGQAGEPWLNSGNTYVQSALRVLDRLVADLGQPNFVIRFDPSLAFNVGAAYDWVRDQVRVRPFSTAEGLTGVTIALLHEYTHILQDTEAESIFAQHRSPRVHTRSEGLQREMGARREEVYFSEMLRVLGYPASGNTPFRERFETERVSSSEEAREEASRGIQDMIGVEYEEQLASLESTKTYAIEIDENNRALLHWNDSTPRDLGEIPLGISRRDQLTGFLHARIDQPPEFNSLFDRPGGRRFSRLTFAVLFEREHLTEFAVQRSGSPP</sequence>
<accession>A0A1I4Y6F5</accession>
<dbReference type="EMBL" id="FOVJ01000001">
    <property type="protein sequence ID" value="SFN33303.1"/>
    <property type="molecule type" value="Genomic_DNA"/>
</dbReference>